<feature type="region of interest" description="Disordered" evidence="5">
    <location>
        <begin position="82"/>
        <end position="114"/>
    </location>
</feature>
<evidence type="ECO:0000256" key="3">
    <source>
        <dbReference type="ARBA" id="ARBA00022989"/>
    </source>
</evidence>
<evidence type="ECO:0000256" key="6">
    <source>
        <dbReference type="SAM" id="Phobius"/>
    </source>
</evidence>
<evidence type="ECO:0000259" key="7">
    <source>
        <dbReference type="PROSITE" id="PS52015"/>
    </source>
</evidence>
<dbReference type="InterPro" id="IPR037682">
    <property type="entry name" value="TonB_C"/>
</dbReference>
<feature type="domain" description="TonB C-terminal" evidence="7">
    <location>
        <begin position="260"/>
        <end position="346"/>
    </location>
</feature>
<proteinExistence type="predicted"/>
<dbReference type="Proteomes" id="UP001431784">
    <property type="component" value="Unassembled WGS sequence"/>
</dbReference>
<evidence type="ECO:0000313" key="8">
    <source>
        <dbReference type="EMBL" id="MDD7969842.1"/>
    </source>
</evidence>
<evidence type="ECO:0000256" key="4">
    <source>
        <dbReference type="ARBA" id="ARBA00023136"/>
    </source>
</evidence>
<keyword evidence="2 6" id="KW-0812">Transmembrane</keyword>
<evidence type="ECO:0000256" key="5">
    <source>
        <dbReference type="SAM" id="MobiDB-lite"/>
    </source>
</evidence>
<feature type="compositionally biased region" description="Low complexity" evidence="5">
    <location>
        <begin position="94"/>
        <end position="114"/>
    </location>
</feature>
<gene>
    <name evidence="8" type="ORF">PUT78_01910</name>
</gene>
<feature type="compositionally biased region" description="Low complexity" evidence="5">
    <location>
        <begin position="215"/>
        <end position="262"/>
    </location>
</feature>
<dbReference type="RefSeq" id="WP_274350350.1">
    <property type="nucleotide sequence ID" value="NZ_JAQZSM010000001.1"/>
</dbReference>
<dbReference type="Pfam" id="PF13103">
    <property type="entry name" value="TonB_2"/>
    <property type="match status" value="1"/>
</dbReference>
<evidence type="ECO:0000256" key="1">
    <source>
        <dbReference type="ARBA" id="ARBA00004167"/>
    </source>
</evidence>
<evidence type="ECO:0000313" key="9">
    <source>
        <dbReference type="Proteomes" id="UP001431784"/>
    </source>
</evidence>
<dbReference type="EMBL" id="JAQZSM010000001">
    <property type="protein sequence ID" value="MDD7969842.1"/>
    <property type="molecule type" value="Genomic_DNA"/>
</dbReference>
<reference evidence="8" key="1">
    <citation type="submission" date="2023-02" db="EMBL/GenBank/DDBJ databases">
        <title>Description of Roseinatronobacter alkalisoli sp. nov., an alkaliphilic bacerium isolated from soda soil.</title>
        <authorList>
            <person name="Wei W."/>
        </authorList>
    </citation>
    <scope>NUCLEOTIDE SEQUENCE</scope>
    <source>
        <strain evidence="8">HJB301</strain>
    </source>
</reference>
<keyword evidence="4 6" id="KW-0472">Membrane</keyword>
<evidence type="ECO:0000256" key="2">
    <source>
        <dbReference type="ARBA" id="ARBA00022692"/>
    </source>
</evidence>
<comment type="subcellular location">
    <subcellularLocation>
        <location evidence="1">Membrane</location>
        <topology evidence="1">Single-pass membrane protein</topology>
    </subcellularLocation>
</comment>
<feature type="compositionally biased region" description="Pro residues" evidence="5">
    <location>
        <begin position="197"/>
        <end position="214"/>
    </location>
</feature>
<sequence>MTAAAVFRACPKVNGCPFVTTRHLRALDLRPKARTIALALLVSMGLHLGAVAAFGPQGAVVMTEGGGEAAPAALGTSFEDFAIGSSEPAPMTEAQLPDAAQPTTPPQQTAPVMPAQSMPHVPAARVPDQIMQPVLTAQTPEDAVLPQVVDPAVIPEIVPPSLSESAPAQRADTMETHRPAPVAPVEQVRATTSPDTSPRPPARPPELTTPPSPAPQQVAAAPAAPRGNARQNAQRGAQQGTDGQAANTATARPAATQAGNAAVSSYPGEVMRRIQRVRQVRSPARGQVVVAFGIAADGGLASASIARTSGNAGLDQAALDHIRRAAPFPAPPAGAQQQFNFEFVGR</sequence>
<comment type="caution">
    <text evidence="8">The sequence shown here is derived from an EMBL/GenBank/DDBJ whole genome shotgun (WGS) entry which is preliminary data.</text>
</comment>
<dbReference type="PROSITE" id="PS52015">
    <property type="entry name" value="TONB_CTD"/>
    <property type="match status" value="1"/>
</dbReference>
<dbReference type="Gene3D" id="3.30.1150.10">
    <property type="match status" value="1"/>
</dbReference>
<accession>A0ABT5T6I2</accession>
<dbReference type="SUPFAM" id="SSF74653">
    <property type="entry name" value="TolA/TonB C-terminal domain"/>
    <property type="match status" value="1"/>
</dbReference>
<feature type="transmembrane region" description="Helical" evidence="6">
    <location>
        <begin position="35"/>
        <end position="55"/>
    </location>
</feature>
<protein>
    <submittedName>
        <fullName evidence="8">TonB family protein</fullName>
    </submittedName>
</protein>
<organism evidence="8 9">
    <name type="scientific">Roseinatronobacter alkalisoli</name>
    <dbReference type="NCBI Taxonomy" id="3028235"/>
    <lineage>
        <taxon>Bacteria</taxon>
        <taxon>Pseudomonadati</taxon>
        <taxon>Pseudomonadota</taxon>
        <taxon>Alphaproteobacteria</taxon>
        <taxon>Rhodobacterales</taxon>
        <taxon>Paracoccaceae</taxon>
        <taxon>Roseinatronobacter</taxon>
    </lineage>
</organism>
<keyword evidence="3 6" id="KW-1133">Transmembrane helix</keyword>
<dbReference type="NCBIfam" id="TIGR01352">
    <property type="entry name" value="tonB_Cterm"/>
    <property type="match status" value="1"/>
</dbReference>
<feature type="region of interest" description="Disordered" evidence="5">
    <location>
        <begin position="159"/>
        <end position="264"/>
    </location>
</feature>
<keyword evidence="9" id="KW-1185">Reference proteome</keyword>
<name>A0ABT5T6I2_9RHOB</name>
<dbReference type="InterPro" id="IPR006260">
    <property type="entry name" value="TonB/TolA_C"/>
</dbReference>